<dbReference type="Proteomes" id="UP000295620">
    <property type="component" value="Unassembled WGS sequence"/>
</dbReference>
<reference evidence="1 2" key="1">
    <citation type="submission" date="2019-03" db="EMBL/GenBank/DDBJ databases">
        <title>Genomic Encyclopedia of Archaeal and Bacterial Type Strains, Phase II (KMG-II): from individual species to whole genera.</title>
        <authorList>
            <person name="Goeker M."/>
        </authorList>
    </citation>
    <scope>NUCLEOTIDE SEQUENCE [LARGE SCALE GENOMIC DNA]</scope>
    <source>
        <strain evidence="1 2">DSM 19035</strain>
    </source>
</reference>
<accession>A0A4R6SSH3</accession>
<dbReference type="AlphaFoldDB" id="A0A4R6SSH3"/>
<keyword evidence="2" id="KW-1185">Reference proteome</keyword>
<dbReference type="EMBL" id="SNYC01000005">
    <property type="protein sequence ID" value="TDQ08335.1"/>
    <property type="molecule type" value="Genomic_DNA"/>
</dbReference>
<dbReference type="RefSeq" id="WP_133576718.1">
    <property type="nucleotide sequence ID" value="NZ_SNYC01000005.1"/>
</dbReference>
<protein>
    <submittedName>
        <fullName evidence="1">Uncharacterized protein DUF2851</fullName>
    </submittedName>
</protein>
<comment type="caution">
    <text evidence="1">The sequence shown here is derived from an EMBL/GenBank/DDBJ whole genome shotgun (WGS) entry which is preliminary data.</text>
</comment>
<gene>
    <name evidence="1" type="ORF">ATK78_2846</name>
</gene>
<dbReference type="Pfam" id="PF11013">
    <property type="entry name" value="DUF2851"/>
    <property type="match status" value="1"/>
</dbReference>
<sequence>MYFRENFLYFIWQFRLFNRRDLYCEDGALVRIVKPGMQNTHAGPDFNGAKLVIDGTTWVGDVEIHVKSSDWLLHGHQHDPSFESVILHVVYVNDKPIYRKDGSLLPVLVLKDLFSEHLLDNYTNMLSSSLHFPCEAQIRSAEKFVVDGFLSRLVVERFEQKSDEVYKKLAELKGDWEAVFYCFMARNFGFKVNAMPFDQLAGNLPLAILGRHKNNALQIEALIFGQAGFLEIGTSPEYSDEYHQSLKFEYAFLKKKYKLMAVDRSLWKFLRMRPQNFPTIRLAQFSALILSRPHLFSEVLELNNLKEVYRLFGKLPVNDFWLKHYHFNKSTRFVNVQLGAQSVQNLVINTVCLFLFAYGKYTAQPQYTERALDFLEQIPAERNSVISQYVNSGVVPDNSFQSQALLQLNKYYCTQKKCLNCSIGVHLLKK</sequence>
<dbReference type="OrthoDB" id="1005072at2"/>
<evidence type="ECO:0000313" key="2">
    <source>
        <dbReference type="Proteomes" id="UP000295620"/>
    </source>
</evidence>
<evidence type="ECO:0000313" key="1">
    <source>
        <dbReference type="EMBL" id="TDQ08335.1"/>
    </source>
</evidence>
<proteinExistence type="predicted"/>
<dbReference type="InterPro" id="IPR021272">
    <property type="entry name" value="DUF2851"/>
</dbReference>
<name>A0A4R6SSH3_9SPHI</name>
<organism evidence="1 2">
    <name type="scientific">Pedobacter metabolipauper</name>
    <dbReference type="NCBI Taxonomy" id="425513"/>
    <lineage>
        <taxon>Bacteria</taxon>
        <taxon>Pseudomonadati</taxon>
        <taxon>Bacteroidota</taxon>
        <taxon>Sphingobacteriia</taxon>
        <taxon>Sphingobacteriales</taxon>
        <taxon>Sphingobacteriaceae</taxon>
        <taxon>Pedobacter</taxon>
    </lineage>
</organism>